<protein>
    <recommendedName>
        <fullName evidence="2">J domain-containing protein</fullName>
    </recommendedName>
</protein>
<dbReference type="Pfam" id="PF00226">
    <property type="entry name" value="DnaJ"/>
    <property type="match status" value="1"/>
</dbReference>
<feature type="compositionally biased region" description="Basic and acidic residues" evidence="1">
    <location>
        <begin position="396"/>
        <end position="422"/>
    </location>
</feature>
<feature type="domain" description="J" evidence="2">
    <location>
        <begin position="488"/>
        <end position="561"/>
    </location>
</feature>
<dbReference type="EMBL" id="JAVRJZ010000006">
    <property type="protein sequence ID" value="KAK2721145.1"/>
    <property type="molecule type" value="Genomic_DNA"/>
</dbReference>
<dbReference type="GO" id="GO:0051082">
    <property type="term" value="F:unfolded protein binding"/>
    <property type="evidence" value="ECO:0007669"/>
    <property type="project" value="TreeGrafter"/>
</dbReference>
<dbReference type="SUPFAM" id="SSF46565">
    <property type="entry name" value="Chaperone J-domain"/>
    <property type="match status" value="1"/>
</dbReference>
<keyword evidence="4" id="KW-1185">Reference proteome</keyword>
<feature type="compositionally biased region" description="Basic and acidic residues" evidence="1">
    <location>
        <begin position="251"/>
        <end position="294"/>
    </location>
</feature>
<name>A0AA88I3M0_ARTSF</name>
<sequence length="595" mass="68759">MFRTILKVFVVGVQVSCVVISTFWAVKKYKESETEVSSRQDTKFDNAIPIDKGVGSRNCVSTTTIEEITRDEENPSDTKPSATNFENDIALQKEIQAYNATTSSINELTHTSVTETPYEGEEESISHFGLKDTGKSNNKKFNSKYGREKSHQSPPRITEPPKNEECAGMELECAGTKQSENHKIAELGSLCSMESRKKKKGKEEIVREKLQKESEETIKLPTMDKVVGTSDYITVVKKKKKKKKRGNPTAEKTKTKEEDKKTDFIEEKMEESSIREGSRDPRIKESNESKENKAKRLILTEQQKKKEEKKCSNFRSMDRESYCTQTPKLTEKKTRPGTRVRPKKEKESTPFAEAKPEGSTEEAKVNDSIPKPVPMEKIPDDWELVDEEDWEFLDRQETRKQEEKNQIRIKEEQKKQREKQKPQENTSHTKAGRGPKQSRKRRPNTQAERESFNSSGSSSRGTHGDGPGARPSSSKGPERKTTLENHRDNYSILELPRNASQTDIKKAYRRLALKWHPDKNLDCQEEATLAFLEVQLAYNALTSEKEEPKELRQRNYYHMDSYYLFQVFSELLEEIKRKIEERRQKINSKTNKKRH</sequence>
<feature type="compositionally biased region" description="Basic and acidic residues" evidence="1">
    <location>
        <begin position="476"/>
        <end position="489"/>
    </location>
</feature>
<feature type="compositionally biased region" description="Basic residues" evidence="1">
    <location>
        <begin position="236"/>
        <end position="246"/>
    </location>
</feature>
<reference evidence="3" key="1">
    <citation type="submission" date="2023-07" db="EMBL/GenBank/DDBJ databases">
        <title>Chromosome-level genome assembly of Artemia franciscana.</title>
        <authorList>
            <person name="Jo E."/>
        </authorList>
    </citation>
    <scope>NUCLEOTIDE SEQUENCE</scope>
    <source>
        <tissue evidence="3">Whole body</tissue>
    </source>
</reference>
<feature type="region of interest" description="Disordered" evidence="1">
    <location>
        <begin position="396"/>
        <end position="494"/>
    </location>
</feature>
<evidence type="ECO:0000256" key="1">
    <source>
        <dbReference type="SAM" id="MobiDB-lite"/>
    </source>
</evidence>
<feature type="compositionally biased region" description="Low complexity" evidence="1">
    <location>
        <begin position="452"/>
        <end position="461"/>
    </location>
</feature>
<dbReference type="GO" id="GO:0051087">
    <property type="term" value="F:protein-folding chaperone binding"/>
    <property type="evidence" value="ECO:0007669"/>
    <property type="project" value="TreeGrafter"/>
</dbReference>
<dbReference type="Proteomes" id="UP001187531">
    <property type="component" value="Unassembled WGS sequence"/>
</dbReference>
<dbReference type="PRINTS" id="PR00625">
    <property type="entry name" value="JDOMAIN"/>
</dbReference>
<evidence type="ECO:0000313" key="3">
    <source>
        <dbReference type="EMBL" id="KAK2721145.1"/>
    </source>
</evidence>
<dbReference type="SMART" id="SM00271">
    <property type="entry name" value="DnaJ"/>
    <property type="match status" value="1"/>
</dbReference>
<feature type="compositionally biased region" description="Basic residues" evidence="1">
    <location>
        <begin position="430"/>
        <end position="443"/>
    </location>
</feature>
<dbReference type="GO" id="GO:0005634">
    <property type="term" value="C:nucleus"/>
    <property type="evidence" value="ECO:0007669"/>
    <property type="project" value="TreeGrafter"/>
</dbReference>
<evidence type="ECO:0000313" key="4">
    <source>
        <dbReference type="Proteomes" id="UP001187531"/>
    </source>
</evidence>
<gene>
    <name evidence="3" type="ORF">QYM36_003426</name>
</gene>
<feature type="region of interest" description="Disordered" evidence="1">
    <location>
        <begin position="236"/>
        <end position="382"/>
    </location>
</feature>
<feature type="compositionally biased region" description="Basic and acidic residues" evidence="1">
    <location>
        <begin position="344"/>
        <end position="365"/>
    </location>
</feature>
<dbReference type="AlphaFoldDB" id="A0AA88I3M0"/>
<dbReference type="InterPro" id="IPR036869">
    <property type="entry name" value="J_dom_sf"/>
</dbReference>
<feature type="region of interest" description="Disordered" evidence="1">
    <location>
        <begin position="108"/>
        <end position="163"/>
    </location>
</feature>
<comment type="caution">
    <text evidence="3">The sequence shown here is derived from an EMBL/GenBank/DDBJ whole genome shotgun (WGS) entry which is preliminary data.</text>
</comment>
<dbReference type="PROSITE" id="PS50076">
    <property type="entry name" value="DNAJ_2"/>
    <property type="match status" value="1"/>
</dbReference>
<dbReference type="PANTHER" id="PTHR43948">
    <property type="entry name" value="DNAJ HOMOLOG SUBFAMILY B"/>
    <property type="match status" value="1"/>
</dbReference>
<feature type="compositionally biased region" description="Basic and acidic residues" evidence="1">
    <location>
        <begin position="302"/>
        <end position="321"/>
    </location>
</feature>
<dbReference type="Gene3D" id="1.10.287.110">
    <property type="entry name" value="DnaJ domain"/>
    <property type="match status" value="1"/>
</dbReference>
<dbReference type="InterPro" id="IPR001623">
    <property type="entry name" value="DnaJ_domain"/>
</dbReference>
<dbReference type="GO" id="GO:0044183">
    <property type="term" value="F:protein folding chaperone"/>
    <property type="evidence" value="ECO:0007669"/>
    <property type="project" value="TreeGrafter"/>
</dbReference>
<organism evidence="3 4">
    <name type="scientific">Artemia franciscana</name>
    <name type="common">Brine shrimp</name>
    <name type="synonym">Artemia sanfranciscana</name>
    <dbReference type="NCBI Taxonomy" id="6661"/>
    <lineage>
        <taxon>Eukaryota</taxon>
        <taxon>Metazoa</taxon>
        <taxon>Ecdysozoa</taxon>
        <taxon>Arthropoda</taxon>
        <taxon>Crustacea</taxon>
        <taxon>Branchiopoda</taxon>
        <taxon>Anostraca</taxon>
        <taxon>Artemiidae</taxon>
        <taxon>Artemia</taxon>
    </lineage>
</organism>
<evidence type="ECO:0000259" key="2">
    <source>
        <dbReference type="PROSITE" id="PS50076"/>
    </source>
</evidence>
<dbReference type="GO" id="GO:0005737">
    <property type="term" value="C:cytoplasm"/>
    <property type="evidence" value="ECO:0007669"/>
    <property type="project" value="TreeGrafter"/>
</dbReference>
<accession>A0AA88I3M0</accession>
<dbReference type="CDD" id="cd06257">
    <property type="entry name" value="DnaJ"/>
    <property type="match status" value="1"/>
</dbReference>
<dbReference type="PANTHER" id="PTHR43948:SF10">
    <property type="entry name" value="MRJ, ISOFORM E"/>
    <property type="match status" value="1"/>
</dbReference>
<proteinExistence type="predicted"/>